<dbReference type="FunFam" id="2.10.70.10:FF:000014">
    <property type="entry name" value="Membrane cofactor protein"/>
    <property type="match status" value="1"/>
</dbReference>
<evidence type="ECO:0000259" key="13">
    <source>
        <dbReference type="PROSITE" id="PS50221"/>
    </source>
</evidence>
<evidence type="ECO:0000256" key="12">
    <source>
        <dbReference type="SAM" id="SignalP"/>
    </source>
</evidence>
<evidence type="ECO:0000256" key="11">
    <source>
        <dbReference type="SAM" id="Phobius"/>
    </source>
</evidence>
<dbReference type="InterPro" id="IPR000203">
    <property type="entry name" value="GPS"/>
</dbReference>
<evidence type="ECO:0000313" key="16">
    <source>
        <dbReference type="EnsemblMetazoa" id="XP_030830467"/>
    </source>
</evidence>
<dbReference type="OMA" id="IFRENYA"/>
<feature type="transmembrane region" description="Helical" evidence="11">
    <location>
        <begin position="891"/>
        <end position="911"/>
    </location>
</feature>
<feature type="transmembrane region" description="Helical" evidence="11">
    <location>
        <begin position="730"/>
        <end position="751"/>
    </location>
</feature>
<dbReference type="PANTHER" id="PTHR45692">
    <property type="entry name" value="G_PROTEIN_RECEP_F2_4 DOMAIN-CONTAINING PROTEIN"/>
    <property type="match status" value="1"/>
</dbReference>
<feature type="chain" id="PRO_5029843359" evidence="12">
    <location>
        <begin position="22"/>
        <end position="1010"/>
    </location>
</feature>
<dbReference type="PANTHER" id="PTHR45692:SF1">
    <property type="entry name" value="G-PROTEIN COUPLED RECEPTORS FAMILY 2 PROFILE 2 DOMAIN-CONTAINING PROTEIN"/>
    <property type="match status" value="1"/>
</dbReference>
<dbReference type="GO" id="GO:0004930">
    <property type="term" value="F:G protein-coupled receptor activity"/>
    <property type="evidence" value="ECO:0007669"/>
    <property type="project" value="InterPro"/>
</dbReference>
<feature type="domain" description="Sushi" evidence="15">
    <location>
        <begin position="102"/>
        <end position="161"/>
    </location>
</feature>
<evidence type="ECO:0000259" key="15">
    <source>
        <dbReference type="PROSITE" id="PS50923"/>
    </source>
</evidence>
<keyword evidence="2 9" id="KW-0768">Sushi</keyword>
<dbReference type="AlphaFoldDB" id="A0A7M7N5R4"/>
<feature type="domain" description="G-protein coupled receptors family 2 profile 2" evidence="14">
    <location>
        <begin position="694"/>
        <end position="943"/>
    </location>
</feature>
<evidence type="ECO:0000256" key="1">
    <source>
        <dbReference type="ARBA" id="ARBA00004141"/>
    </source>
</evidence>
<dbReference type="GO" id="GO:0007166">
    <property type="term" value="P:cell surface receptor signaling pathway"/>
    <property type="evidence" value="ECO:0007669"/>
    <property type="project" value="InterPro"/>
</dbReference>
<comment type="caution">
    <text evidence="9">Lacks conserved residue(s) required for the propagation of feature annotation.</text>
</comment>
<feature type="signal peptide" evidence="12">
    <location>
        <begin position="1"/>
        <end position="21"/>
    </location>
</feature>
<dbReference type="InterPro" id="IPR046338">
    <property type="entry name" value="GAIN_dom_sf"/>
</dbReference>
<comment type="subcellular location">
    <subcellularLocation>
        <location evidence="1">Membrane</location>
        <topology evidence="1">Multi-pass membrane protein</topology>
    </subcellularLocation>
</comment>
<dbReference type="SMART" id="SM00303">
    <property type="entry name" value="GPS"/>
    <property type="match status" value="1"/>
</dbReference>
<evidence type="ECO:0000256" key="5">
    <source>
        <dbReference type="ARBA" id="ARBA00022737"/>
    </source>
</evidence>
<dbReference type="SMART" id="SM00032">
    <property type="entry name" value="CCP"/>
    <property type="match status" value="5"/>
</dbReference>
<dbReference type="RefSeq" id="XP_030830467.1">
    <property type="nucleotide sequence ID" value="XM_030974607.1"/>
</dbReference>
<dbReference type="Pfam" id="PF00002">
    <property type="entry name" value="7tm_2"/>
    <property type="match status" value="1"/>
</dbReference>
<dbReference type="InParanoid" id="A0A7M7N5R4"/>
<dbReference type="SUPFAM" id="SSF57535">
    <property type="entry name" value="Complement control module/SCR domain"/>
    <property type="match status" value="3"/>
</dbReference>
<feature type="domain" description="Sushi" evidence="15">
    <location>
        <begin position="166"/>
        <end position="225"/>
    </location>
</feature>
<dbReference type="PROSITE" id="PS50923">
    <property type="entry name" value="SUSHI"/>
    <property type="match status" value="3"/>
</dbReference>
<dbReference type="InterPro" id="IPR057244">
    <property type="entry name" value="GAIN_B"/>
</dbReference>
<dbReference type="KEGG" id="spu:579186"/>
<dbReference type="InterPro" id="IPR017981">
    <property type="entry name" value="GPCR_2-like_7TM"/>
</dbReference>
<dbReference type="Proteomes" id="UP000007110">
    <property type="component" value="Unassembled WGS sequence"/>
</dbReference>
<feature type="domain" description="GAIN-B" evidence="13">
    <location>
        <begin position="479"/>
        <end position="684"/>
    </location>
</feature>
<dbReference type="OrthoDB" id="9867095at2759"/>
<evidence type="ECO:0000256" key="10">
    <source>
        <dbReference type="SAM" id="MobiDB-lite"/>
    </source>
</evidence>
<proteinExistence type="predicted"/>
<evidence type="ECO:0000256" key="3">
    <source>
        <dbReference type="ARBA" id="ARBA00022692"/>
    </source>
</evidence>
<keyword evidence="7 11" id="KW-0472">Membrane</keyword>
<feature type="transmembrane region" description="Helical" evidence="11">
    <location>
        <begin position="843"/>
        <end position="863"/>
    </location>
</feature>
<dbReference type="PROSITE" id="PS50221">
    <property type="entry name" value="GAIN_B"/>
    <property type="match status" value="1"/>
</dbReference>
<keyword evidence="3 11" id="KW-0812">Transmembrane</keyword>
<dbReference type="Gene3D" id="1.20.1070.10">
    <property type="entry name" value="Rhodopsin 7-helix transmembrane proteins"/>
    <property type="match status" value="1"/>
</dbReference>
<keyword evidence="8 9" id="KW-1015">Disulfide bond</keyword>
<feature type="transmembrane region" description="Helical" evidence="11">
    <location>
        <begin position="917"/>
        <end position="941"/>
    </location>
</feature>
<dbReference type="Gene3D" id="2.10.70.10">
    <property type="entry name" value="Complement Module, domain 1"/>
    <property type="match status" value="3"/>
</dbReference>
<dbReference type="InterPro" id="IPR035976">
    <property type="entry name" value="Sushi/SCR/CCP_sf"/>
</dbReference>
<sequence>MANIAYILALWTLLQICFASGQQTDPIRSACPLLAAGTGCNTEDINIEFNRSLSEIEAECTRILPGEQVRVRCDGVRYGSQEVRCLEGGIWSPPSVVCLSDVQCPLPQAPQNGYIPNQRSEYNIFDSIQISCNDGFDLLGSSSAYCRNDGYWSRKVPQCTPALDTQSCDPPDVSSSVTVVPVSKVYTNGSVVNYSCNIPNHGLLGKASSTCINGKWSPDPGECYVLSSDEIQFPRENCQRPHLVPEGVLLYSPKQYSYQPGRSVTFSCVSPNYSLVGQPISTCRSRRWDTQTPDCELRCPQPSGRSYTTLHPDGPLEFRHKDLIVLECNGEARISKCVNGIWTPELDFCSKTRSRDVDITTTPATRTVNRRIDNLLKEPVTATSIARQLPFLISITNTPDERILAEDVHNVVTFLEKVANLNSSTPMVTNSMLEVISNLMNVEEIELQIAQQDNNATNRALDIIAKQLNIVDISSENGSFSVAHQNIAVRVSVTTISESTDGSAFALYRGDDQDEDGLYNQITYGSVNEDFNDNEKFQASVMLPSLVHFDSKARFTGNDTYRVSFVAYQKTSLFFSFSLKALNSREISFNRRPLTPIIAATVHGMDDEIDDNDKSVTSTFDVAMEADMIKNLECVYWDFNGNQRRGDWSSRGCRRVPGTSKRRPVCRCRRLANFAVLLDVYNEDFLPLEFQYFAQILTYVGCGLSTCGLILTIIAYASSSKLRTKQPNQILLCLISSLLGLYTIFMLVIGIGPGLPRIPCGILAALLHFFALSSLAWMGIEGVNVYLLFVRIINSYIPRFIRKAAIFGWGLPAVIVFVIGCIFRENYARGDMCLIQRWPNITGLLIPVGLILLFNIVIFILVMKRISSTTTGKVQDNTSSRHRERVRRLRNAFILMLLLGITWVFGFLVNIRHEGIIAFSQTVFVIMNAFQGFFIFIIYCLRLPQVRMQLVNCYSRYLYCPVNIPRTSTSDQNKNAKDSSGKGKQNQLKPLALKKGQASQGDSCDTVTTP</sequence>
<feature type="transmembrane region" description="Helical" evidence="11">
    <location>
        <begin position="763"/>
        <end position="792"/>
    </location>
</feature>
<dbReference type="CDD" id="cd15040">
    <property type="entry name" value="7tmB2_Adhesion"/>
    <property type="match status" value="1"/>
</dbReference>
<dbReference type="PROSITE" id="PS50261">
    <property type="entry name" value="G_PROTEIN_RECEP_F2_4"/>
    <property type="match status" value="1"/>
</dbReference>
<feature type="region of interest" description="Disordered" evidence="10">
    <location>
        <begin position="968"/>
        <end position="1010"/>
    </location>
</feature>
<feature type="transmembrane region" description="Helical" evidence="11">
    <location>
        <begin position="804"/>
        <end position="823"/>
    </location>
</feature>
<evidence type="ECO:0000313" key="17">
    <source>
        <dbReference type="Proteomes" id="UP000007110"/>
    </source>
</evidence>
<accession>A0A7M7N5R4</accession>
<feature type="disulfide bond" evidence="9">
    <location>
        <begin position="268"/>
        <end position="295"/>
    </location>
</feature>
<keyword evidence="5" id="KW-0677">Repeat</keyword>
<keyword evidence="4 12" id="KW-0732">Signal</keyword>
<evidence type="ECO:0000256" key="4">
    <source>
        <dbReference type="ARBA" id="ARBA00022729"/>
    </source>
</evidence>
<feature type="disulfide bond" evidence="9">
    <location>
        <begin position="196"/>
        <end position="223"/>
    </location>
</feature>
<dbReference type="GeneID" id="579186"/>
<name>A0A7M7N5R4_STRPU</name>
<dbReference type="Pfam" id="PF01825">
    <property type="entry name" value="GPS"/>
    <property type="match status" value="1"/>
</dbReference>
<organism evidence="16 17">
    <name type="scientific">Strongylocentrotus purpuratus</name>
    <name type="common">Purple sea urchin</name>
    <dbReference type="NCBI Taxonomy" id="7668"/>
    <lineage>
        <taxon>Eukaryota</taxon>
        <taxon>Metazoa</taxon>
        <taxon>Echinodermata</taxon>
        <taxon>Eleutherozoa</taxon>
        <taxon>Echinozoa</taxon>
        <taxon>Echinoidea</taxon>
        <taxon>Euechinoidea</taxon>
        <taxon>Echinacea</taxon>
        <taxon>Camarodonta</taxon>
        <taxon>Echinidea</taxon>
        <taxon>Strongylocentrotidae</taxon>
        <taxon>Strongylocentrotus</taxon>
    </lineage>
</organism>
<feature type="disulfide bond" evidence="9">
    <location>
        <begin position="168"/>
        <end position="211"/>
    </location>
</feature>
<dbReference type="GO" id="GO:0016020">
    <property type="term" value="C:membrane"/>
    <property type="evidence" value="ECO:0007669"/>
    <property type="project" value="UniProtKB-SubCell"/>
</dbReference>
<dbReference type="Pfam" id="PF00084">
    <property type="entry name" value="Sushi"/>
    <property type="match status" value="3"/>
</dbReference>
<keyword evidence="6 11" id="KW-1133">Transmembrane helix</keyword>
<dbReference type="Gene3D" id="2.60.220.50">
    <property type="match status" value="1"/>
</dbReference>
<dbReference type="InterPro" id="IPR000832">
    <property type="entry name" value="GPCR_2_secretin-like"/>
</dbReference>
<dbReference type="PRINTS" id="PR00249">
    <property type="entry name" value="GPCRSECRETIN"/>
</dbReference>
<keyword evidence="17" id="KW-1185">Reference proteome</keyword>
<dbReference type="CDD" id="cd00033">
    <property type="entry name" value="CCP"/>
    <property type="match status" value="4"/>
</dbReference>
<feature type="transmembrane region" description="Helical" evidence="11">
    <location>
        <begin position="696"/>
        <end position="718"/>
    </location>
</feature>
<reference evidence="17" key="1">
    <citation type="submission" date="2015-02" db="EMBL/GenBank/DDBJ databases">
        <title>Genome sequencing for Strongylocentrotus purpuratus.</title>
        <authorList>
            <person name="Murali S."/>
            <person name="Liu Y."/>
            <person name="Vee V."/>
            <person name="English A."/>
            <person name="Wang M."/>
            <person name="Skinner E."/>
            <person name="Han Y."/>
            <person name="Muzny D.M."/>
            <person name="Worley K.C."/>
            <person name="Gibbs R.A."/>
        </authorList>
    </citation>
    <scope>NUCLEOTIDE SEQUENCE</scope>
</reference>
<feature type="disulfide bond" evidence="9">
    <location>
        <begin position="132"/>
        <end position="159"/>
    </location>
</feature>
<evidence type="ECO:0000256" key="7">
    <source>
        <dbReference type="ARBA" id="ARBA00023136"/>
    </source>
</evidence>
<evidence type="ECO:0000256" key="9">
    <source>
        <dbReference type="PROSITE-ProRule" id="PRU00302"/>
    </source>
</evidence>
<evidence type="ECO:0000256" key="6">
    <source>
        <dbReference type="ARBA" id="ARBA00022989"/>
    </source>
</evidence>
<dbReference type="EnsemblMetazoa" id="XM_030974607">
    <property type="protein sequence ID" value="XP_030830467"/>
    <property type="gene ID" value="LOC579186"/>
</dbReference>
<dbReference type="InterPro" id="IPR000436">
    <property type="entry name" value="Sushi_SCR_CCP_dom"/>
</dbReference>
<feature type="domain" description="Sushi" evidence="15">
    <location>
        <begin position="236"/>
        <end position="297"/>
    </location>
</feature>
<evidence type="ECO:0000256" key="8">
    <source>
        <dbReference type="ARBA" id="ARBA00023157"/>
    </source>
</evidence>
<dbReference type="SUPFAM" id="SSF81321">
    <property type="entry name" value="Family A G protein-coupled receptor-like"/>
    <property type="match status" value="1"/>
</dbReference>
<protein>
    <submittedName>
        <fullName evidence="16">Uncharacterized protein</fullName>
    </submittedName>
</protein>
<evidence type="ECO:0000259" key="14">
    <source>
        <dbReference type="PROSITE" id="PS50261"/>
    </source>
</evidence>
<reference evidence="16" key="2">
    <citation type="submission" date="2021-01" db="UniProtKB">
        <authorList>
            <consortium name="EnsemblMetazoa"/>
        </authorList>
    </citation>
    <scope>IDENTIFICATION</scope>
</reference>
<evidence type="ECO:0000256" key="2">
    <source>
        <dbReference type="ARBA" id="ARBA00022659"/>
    </source>
</evidence>
<feature type="compositionally biased region" description="Polar residues" evidence="10">
    <location>
        <begin position="997"/>
        <end position="1010"/>
    </location>
</feature>